<dbReference type="InterPro" id="IPR040442">
    <property type="entry name" value="Pyrv_kinase-like_dom_sf"/>
</dbReference>
<dbReference type="PANTHER" id="PTHR32308">
    <property type="entry name" value="LYASE BETA SUBUNIT, PUTATIVE (AFU_ORTHOLOGUE AFUA_4G13030)-RELATED"/>
    <property type="match status" value="1"/>
</dbReference>
<dbReference type="Proteomes" id="UP000548867">
    <property type="component" value="Unassembled WGS sequence"/>
</dbReference>
<feature type="binding site" evidence="5">
    <location>
        <position position="122"/>
    </location>
    <ligand>
        <name>substrate</name>
    </ligand>
</feature>
<feature type="binding site" evidence="6">
    <location>
        <position position="122"/>
    </location>
    <ligand>
        <name>Mg(2+)</name>
        <dbReference type="ChEBI" id="CHEBI:18420"/>
    </ligand>
</feature>
<evidence type="ECO:0000256" key="5">
    <source>
        <dbReference type="PIRSR" id="PIRSR015582-1"/>
    </source>
</evidence>
<comment type="cofactor">
    <cofactor evidence="1">
        <name>Mg(2+)</name>
        <dbReference type="ChEBI" id="CHEBI:18420"/>
    </cofactor>
</comment>
<keyword evidence="9" id="KW-1185">Reference proteome</keyword>
<evidence type="ECO:0000259" key="7">
    <source>
        <dbReference type="Pfam" id="PF03328"/>
    </source>
</evidence>
<keyword evidence="8" id="KW-0456">Lyase</keyword>
<keyword evidence="4 6" id="KW-0460">Magnesium</keyword>
<dbReference type="Gene3D" id="3.20.20.60">
    <property type="entry name" value="Phosphoenolpyruvate-binding domains"/>
    <property type="match status" value="1"/>
</dbReference>
<dbReference type="PANTHER" id="PTHR32308:SF10">
    <property type="entry name" value="CITRATE LYASE SUBUNIT BETA"/>
    <property type="match status" value="1"/>
</dbReference>
<accession>A0A7W6CKE8</accession>
<dbReference type="GO" id="GO:0008816">
    <property type="term" value="F:citryl-CoA lyase activity"/>
    <property type="evidence" value="ECO:0007669"/>
    <property type="project" value="UniProtKB-EC"/>
</dbReference>
<dbReference type="AlphaFoldDB" id="A0A7W6CKE8"/>
<dbReference type="EC" id="4.1.3.34" evidence="8"/>
<dbReference type="EMBL" id="JACIDX010000011">
    <property type="protein sequence ID" value="MBB3956078.1"/>
    <property type="molecule type" value="Genomic_DNA"/>
</dbReference>
<reference evidence="8 9" key="1">
    <citation type="submission" date="2020-08" db="EMBL/GenBank/DDBJ databases">
        <title>Genomic Encyclopedia of Type Strains, Phase IV (KMG-IV): sequencing the most valuable type-strain genomes for metagenomic binning, comparative biology and taxonomic classification.</title>
        <authorList>
            <person name="Goeker M."/>
        </authorList>
    </citation>
    <scope>NUCLEOTIDE SEQUENCE [LARGE SCALE GENOMIC DNA]</scope>
    <source>
        <strain evidence="8 9">DSM 27057</strain>
    </source>
</reference>
<evidence type="ECO:0000256" key="2">
    <source>
        <dbReference type="ARBA" id="ARBA00005568"/>
    </source>
</evidence>
<dbReference type="PIRSF" id="PIRSF015582">
    <property type="entry name" value="Cit_lyase_B"/>
    <property type="match status" value="1"/>
</dbReference>
<organism evidence="8 9">
    <name type="scientific">Novosphingobium sediminicola</name>
    <dbReference type="NCBI Taxonomy" id="563162"/>
    <lineage>
        <taxon>Bacteria</taxon>
        <taxon>Pseudomonadati</taxon>
        <taxon>Pseudomonadota</taxon>
        <taxon>Alphaproteobacteria</taxon>
        <taxon>Sphingomonadales</taxon>
        <taxon>Sphingomonadaceae</taxon>
        <taxon>Novosphingobium</taxon>
    </lineage>
</organism>
<sequence>MLRWRSMLFAPADNAGRCAKAARAGVDAVILDLEDAVAPGAKPTARAALAGVVADVRAQGVAATVRINGAWMMAVEDLRAAVSAGADAIMVPKVECPHDLCVIAAMVAELRGAALPLIALIESPLGVARAQAIADVPCVAGLALGTEDFSLAMGVEPSPAVLDLPARQLALAAAGRGLMALALPFSIARFREEEAYRAIAGEAAAYGVNGAICIHPKQVAVANEVFGLSPAAREEAERIWAAWEEARAQGLSVVSLDGRMIDLPVAERARKALARQ</sequence>
<evidence type="ECO:0000313" key="8">
    <source>
        <dbReference type="EMBL" id="MBB3956078.1"/>
    </source>
</evidence>
<dbReference type="Pfam" id="PF03328">
    <property type="entry name" value="HpcH_HpaI"/>
    <property type="match status" value="1"/>
</dbReference>
<dbReference type="RefSeq" id="WP_183626940.1">
    <property type="nucleotide sequence ID" value="NZ_JACIDX010000011.1"/>
</dbReference>
<dbReference type="GO" id="GO:0006107">
    <property type="term" value="P:oxaloacetate metabolic process"/>
    <property type="evidence" value="ECO:0007669"/>
    <property type="project" value="TreeGrafter"/>
</dbReference>
<evidence type="ECO:0000313" key="9">
    <source>
        <dbReference type="Proteomes" id="UP000548867"/>
    </source>
</evidence>
<comment type="similarity">
    <text evidence="2">Belongs to the HpcH/HpaI aldolase family.</text>
</comment>
<feature type="binding site" evidence="6">
    <location>
        <position position="148"/>
    </location>
    <ligand>
        <name>Mg(2+)</name>
        <dbReference type="ChEBI" id="CHEBI:18420"/>
    </ligand>
</feature>
<name>A0A7W6CKE8_9SPHN</name>
<evidence type="ECO:0000256" key="3">
    <source>
        <dbReference type="ARBA" id="ARBA00022723"/>
    </source>
</evidence>
<feature type="domain" description="HpcH/HpaI aldolase/citrate lyase" evidence="7">
    <location>
        <begin position="5"/>
        <end position="216"/>
    </location>
</feature>
<dbReference type="InterPro" id="IPR011206">
    <property type="entry name" value="Citrate_lyase_beta/mcl1/mcl2"/>
</dbReference>
<gene>
    <name evidence="8" type="ORF">GGR38_003035</name>
</gene>
<feature type="binding site" evidence="5">
    <location>
        <position position="66"/>
    </location>
    <ligand>
        <name>substrate</name>
    </ligand>
</feature>
<evidence type="ECO:0000256" key="6">
    <source>
        <dbReference type="PIRSR" id="PIRSR015582-2"/>
    </source>
</evidence>
<dbReference type="GO" id="GO:0000287">
    <property type="term" value="F:magnesium ion binding"/>
    <property type="evidence" value="ECO:0007669"/>
    <property type="project" value="TreeGrafter"/>
</dbReference>
<dbReference type="SUPFAM" id="SSF51621">
    <property type="entry name" value="Phosphoenolpyruvate/pyruvate domain"/>
    <property type="match status" value="1"/>
</dbReference>
<dbReference type="InterPro" id="IPR015813">
    <property type="entry name" value="Pyrv/PenolPyrv_kinase-like_dom"/>
</dbReference>
<evidence type="ECO:0000256" key="4">
    <source>
        <dbReference type="ARBA" id="ARBA00022842"/>
    </source>
</evidence>
<proteinExistence type="inferred from homology"/>
<keyword evidence="3 6" id="KW-0479">Metal-binding</keyword>
<evidence type="ECO:0000256" key="1">
    <source>
        <dbReference type="ARBA" id="ARBA00001946"/>
    </source>
</evidence>
<dbReference type="InterPro" id="IPR005000">
    <property type="entry name" value="Aldolase/citrate-lyase_domain"/>
</dbReference>
<comment type="caution">
    <text evidence="8">The sequence shown here is derived from an EMBL/GenBank/DDBJ whole genome shotgun (WGS) entry which is preliminary data.</text>
</comment>
<protein>
    <submittedName>
        <fullName evidence="8">Citrate lyase subunit beta/citryl-CoA lyase</fullName>
        <ecNumber evidence="8">4.1.3.34</ecNumber>
    </submittedName>
</protein>